<dbReference type="KEGG" id="pter:C2L65_15940"/>
<reference evidence="1 2" key="1">
    <citation type="submission" date="2018-01" db="EMBL/GenBank/DDBJ databases">
        <title>Species boundaries and ecological features among Paraburkholderia terrae DSMZ17804T, P. hospita DSMZ17164T and P. caribensis DSMZ13236T.</title>
        <authorList>
            <person name="Pratama A.A."/>
        </authorList>
    </citation>
    <scope>NUCLEOTIDE SEQUENCE [LARGE SCALE GENOMIC DNA]</scope>
    <source>
        <strain evidence="1 2">DSM 17804</strain>
    </source>
</reference>
<dbReference type="Proteomes" id="UP000243502">
    <property type="component" value="Chromosome 1"/>
</dbReference>
<evidence type="ECO:0000313" key="1">
    <source>
        <dbReference type="EMBL" id="AUT60950.1"/>
    </source>
</evidence>
<dbReference type="AlphaFoldDB" id="A0A2I8EN76"/>
<gene>
    <name evidence="1" type="ORF">C2L65_15940</name>
</gene>
<dbReference type="RefSeq" id="WP_042305078.1">
    <property type="nucleotide sequence ID" value="NZ_AP025256.1"/>
</dbReference>
<dbReference type="EMBL" id="CP026111">
    <property type="protein sequence ID" value="AUT60950.1"/>
    <property type="molecule type" value="Genomic_DNA"/>
</dbReference>
<protein>
    <submittedName>
        <fullName evidence="1">Uncharacterized protein</fullName>
    </submittedName>
</protein>
<proteinExistence type="predicted"/>
<organism evidence="1 2">
    <name type="scientific">Paraburkholderia terrae</name>
    <dbReference type="NCBI Taxonomy" id="311230"/>
    <lineage>
        <taxon>Bacteria</taxon>
        <taxon>Pseudomonadati</taxon>
        <taxon>Pseudomonadota</taxon>
        <taxon>Betaproteobacteria</taxon>
        <taxon>Burkholderiales</taxon>
        <taxon>Burkholderiaceae</taxon>
        <taxon>Paraburkholderia</taxon>
    </lineage>
</organism>
<sequence length="66" mass="7258">MKSPLSVEASGIIFPIKNFAKLASLQQPSSLLFTTAKLERLSARALKLKHAEDAPREALSDAQEHR</sequence>
<evidence type="ECO:0000313" key="2">
    <source>
        <dbReference type="Proteomes" id="UP000243502"/>
    </source>
</evidence>
<accession>A0A2I8EN76</accession>
<name>A0A2I8EN76_9BURK</name>